<dbReference type="PANTHER" id="PTHR10383:SF23">
    <property type="entry name" value="SERINC-DOMAIN CONTAINING SERINE AND SPHINGOLIPID BIOSYNTHESIS PROTEIN"/>
    <property type="match status" value="1"/>
</dbReference>
<evidence type="ECO:0000256" key="1">
    <source>
        <dbReference type="ARBA" id="ARBA00004141"/>
    </source>
</evidence>
<sequence length="174" mass="20039">MVGTEIPYIDDIIGYSILHSLVLHSNLRVFLILQLTSVIEFITWWNNFWMPDDRNKSRQVNRGLLSSGIMASYIMFLCWTAIRSEPASEKCSPQKQENAHGLICNLFHAIFDSASAYRASSLLYKCSTSLTRKWSIEVGWASTWVKIVNEWFCSHHILVETDFSCCEAEQDHEP</sequence>
<evidence type="ECO:0000313" key="7">
    <source>
        <dbReference type="EMBL" id="CAI9776948.1"/>
    </source>
</evidence>
<comment type="subcellular location">
    <subcellularLocation>
        <location evidence="1">Membrane</location>
        <topology evidence="1">Multi-pass membrane protein</topology>
    </subcellularLocation>
</comment>
<proteinExistence type="inferred from homology"/>
<name>A0AAD1ZWC9_9LAMI</name>
<dbReference type="InterPro" id="IPR005016">
    <property type="entry name" value="TDE1/TMS"/>
</dbReference>
<dbReference type="AlphaFoldDB" id="A0AAD1ZWC9"/>
<evidence type="ECO:0000256" key="2">
    <source>
        <dbReference type="ARBA" id="ARBA00006665"/>
    </source>
</evidence>
<gene>
    <name evidence="7" type="ORF">FPE_LOCUS24378</name>
</gene>
<evidence type="ECO:0000256" key="4">
    <source>
        <dbReference type="ARBA" id="ARBA00022989"/>
    </source>
</evidence>
<organism evidence="7 8">
    <name type="scientific">Fraxinus pennsylvanica</name>
    <dbReference type="NCBI Taxonomy" id="56036"/>
    <lineage>
        <taxon>Eukaryota</taxon>
        <taxon>Viridiplantae</taxon>
        <taxon>Streptophyta</taxon>
        <taxon>Embryophyta</taxon>
        <taxon>Tracheophyta</taxon>
        <taxon>Spermatophyta</taxon>
        <taxon>Magnoliopsida</taxon>
        <taxon>eudicotyledons</taxon>
        <taxon>Gunneridae</taxon>
        <taxon>Pentapetalae</taxon>
        <taxon>asterids</taxon>
        <taxon>lamiids</taxon>
        <taxon>Lamiales</taxon>
        <taxon>Oleaceae</taxon>
        <taxon>Oleeae</taxon>
        <taxon>Fraxinus</taxon>
    </lineage>
</organism>
<dbReference type="PANTHER" id="PTHR10383">
    <property type="entry name" value="SERINE INCORPORATOR"/>
    <property type="match status" value="1"/>
</dbReference>
<evidence type="ECO:0000256" key="3">
    <source>
        <dbReference type="ARBA" id="ARBA00022692"/>
    </source>
</evidence>
<dbReference type="EMBL" id="OU503050">
    <property type="protein sequence ID" value="CAI9776948.1"/>
    <property type="molecule type" value="Genomic_DNA"/>
</dbReference>
<dbReference type="GO" id="GO:0016020">
    <property type="term" value="C:membrane"/>
    <property type="evidence" value="ECO:0007669"/>
    <property type="project" value="UniProtKB-SubCell"/>
</dbReference>
<comment type="similarity">
    <text evidence="2">Belongs to the TDE1 family.</text>
</comment>
<keyword evidence="3 6" id="KW-0812">Transmembrane</keyword>
<feature type="transmembrane region" description="Helical" evidence="6">
    <location>
        <begin position="29"/>
        <end position="48"/>
    </location>
</feature>
<keyword evidence="4 6" id="KW-1133">Transmembrane helix</keyword>
<evidence type="ECO:0000256" key="5">
    <source>
        <dbReference type="ARBA" id="ARBA00023136"/>
    </source>
</evidence>
<dbReference type="Pfam" id="PF03348">
    <property type="entry name" value="Serinc"/>
    <property type="match status" value="1"/>
</dbReference>
<accession>A0AAD1ZWC9</accession>
<protein>
    <submittedName>
        <fullName evidence="7">Uncharacterized protein</fullName>
    </submittedName>
</protein>
<reference evidence="7" key="1">
    <citation type="submission" date="2023-05" db="EMBL/GenBank/DDBJ databases">
        <authorList>
            <person name="Huff M."/>
        </authorList>
    </citation>
    <scope>NUCLEOTIDE SEQUENCE</scope>
</reference>
<evidence type="ECO:0000313" key="8">
    <source>
        <dbReference type="Proteomes" id="UP000834106"/>
    </source>
</evidence>
<dbReference type="Proteomes" id="UP000834106">
    <property type="component" value="Chromosome 15"/>
</dbReference>
<keyword evidence="8" id="KW-1185">Reference proteome</keyword>
<feature type="transmembrane region" description="Helical" evidence="6">
    <location>
        <begin position="60"/>
        <end position="82"/>
    </location>
</feature>
<evidence type="ECO:0000256" key="6">
    <source>
        <dbReference type="SAM" id="Phobius"/>
    </source>
</evidence>
<keyword evidence="5 6" id="KW-0472">Membrane</keyword>